<feature type="transmembrane region" description="Helical" evidence="4">
    <location>
        <begin position="230"/>
        <end position="250"/>
    </location>
</feature>
<keyword evidence="4" id="KW-1133">Transmembrane helix</keyword>
<feature type="transmembrane region" description="Helical" evidence="4">
    <location>
        <begin position="202"/>
        <end position="218"/>
    </location>
</feature>
<accession>A0A6J4LHK0</accession>
<dbReference type="InterPro" id="IPR003594">
    <property type="entry name" value="HATPase_dom"/>
</dbReference>
<dbReference type="SMART" id="SM00387">
    <property type="entry name" value="HATPase_c"/>
    <property type="match status" value="1"/>
</dbReference>
<evidence type="ECO:0000256" key="3">
    <source>
        <dbReference type="ARBA" id="ARBA00023012"/>
    </source>
</evidence>
<reference evidence="6" key="1">
    <citation type="submission" date="2020-02" db="EMBL/GenBank/DDBJ databases">
        <authorList>
            <person name="Meier V. D."/>
        </authorList>
    </citation>
    <scope>NUCLEOTIDE SEQUENCE</scope>
    <source>
        <strain evidence="6">AVDCRST_MAG16</strain>
    </source>
</reference>
<feature type="transmembrane region" description="Helical" evidence="4">
    <location>
        <begin position="125"/>
        <end position="145"/>
    </location>
</feature>
<keyword evidence="4" id="KW-0812">Transmembrane</keyword>
<evidence type="ECO:0000259" key="5">
    <source>
        <dbReference type="SMART" id="SM00387"/>
    </source>
</evidence>
<dbReference type="SUPFAM" id="SSF55874">
    <property type="entry name" value="ATPase domain of HSP90 chaperone/DNA topoisomerase II/histidine kinase"/>
    <property type="match status" value="1"/>
</dbReference>
<evidence type="ECO:0000313" key="6">
    <source>
        <dbReference type="EMBL" id="CAA9333093.1"/>
    </source>
</evidence>
<dbReference type="GO" id="GO:0016020">
    <property type="term" value="C:membrane"/>
    <property type="evidence" value="ECO:0007669"/>
    <property type="project" value="InterPro"/>
</dbReference>
<keyword evidence="3" id="KW-0902">Two-component regulatory system</keyword>
<proteinExistence type="predicted"/>
<dbReference type="CDD" id="cd16917">
    <property type="entry name" value="HATPase_UhpB-NarQ-NarX-like"/>
    <property type="match status" value="1"/>
</dbReference>
<name>A0A6J4LHK0_9ACTN</name>
<evidence type="ECO:0000256" key="4">
    <source>
        <dbReference type="SAM" id="Phobius"/>
    </source>
</evidence>
<dbReference type="EMBL" id="CADCUE010000120">
    <property type="protein sequence ID" value="CAA9333093.1"/>
    <property type="molecule type" value="Genomic_DNA"/>
</dbReference>
<dbReference type="Gene3D" id="1.20.5.1930">
    <property type="match status" value="1"/>
</dbReference>
<feature type="transmembrane region" description="Helical" evidence="4">
    <location>
        <begin position="31"/>
        <end position="47"/>
    </location>
</feature>
<dbReference type="InterPro" id="IPR036890">
    <property type="entry name" value="HATPase_C_sf"/>
</dbReference>
<protein>
    <recommendedName>
        <fullName evidence="5">Histidine kinase/HSP90-like ATPase domain-containing protein</fullName>
    </recommendedName>
</protein>
<dbReference type="AlphaFoldDB" id="A0A6J4LHK0"/>
<dbReference type="InterPro" id="IPR011712">
    <property type="entry name" value="Sig_transdc_His_kin_sub3_dim/P"/>
</dbReference>
<dbReference type="Gene3D" id="3.30.565.10">
    <property type="entry name" value="Histidine kinase-like ATPase, C-terminal domain"/>
    <property type="match status" value="1"/>
</dbReference>
<feature type="transmembrane region" description="Helical" evidence="4">
    <location>
        <begin position="59"/>
        <end position="84"/>
    </location>
</feature>
<keyword evidence="4" id="KW-0472">Membrane</keyword>
<dbReference type="GO" id="GO:0046983">
    <property type="term" value="F:protein dimerization activity"/>
    <property type="evidence" value="ECO:0007669"/>
    <property type="project" value="InterPro"/>
</dbReference>
<feature type="transmembrane region" description="Helical" evidence="4">
    <location>
        <begin position="165"/>
        <end position="190"/>
    </location>
</feature>
<dbReference type="Pfam" id="PF02518">
    <property type="entry name" value="HATPase_c"/>
    <property type="match status" value="1"/>
</dbReference>
<gene>
    <name evidence="6" type="ORF">AVDCRST_MAG16-1401</name>
</gene>
<evidence type="ECO:0000256" key="1">
    <source>
        <dbReference type="ARBA" id="ARBA00022679"/>
    </source>
</evidence>
<feature type="transmembrane region" description="Helical" evidence="4">
    <location>
        <begin position="96"/>
        <end position="113"/>
    </location>
</feature>
<keyword evidence="1" id="KW-0808">Transferase</keyword>
<dbReference type="PANTHER" id="PTHR24421">
    <property type="entry name" value="NITRATE/NITRITE SENSOR PROTEIN NARX-RELATED"/>
    <property type="match status" value="1"/>
</dbReference>
<feature type="domain" description="Histidine kinase/HSP90-like ATPase" evidence="5">
    <location>
        <begin position="362"/>
        <end position="450"/>
    </location>
</feature>
<dbReference type="Pfam" id="PF07730">
    <property type="entry name" value="HisKA_3"/>
    <property type="match status" value="1"/>
</dbReference>
<dbReference type="InterPro" id="IPR050482">
    <property type="entry name" value="Sensor_HK_TwoCompSys"/>
</dbReference>
<keyword evidence="2" id="KW-0418">Kinase</keyword>
<dbReference type="GO" id="GO:0000155">
    <property type="term" value="F:phosphorelay sensor kinase activity"/>
    <property type="evidence" value="ECO:0007669"/>
    <property type="project" value="InterPro"/>
</dbReference>
<evidence type="ECO:0000256" key="2">
    <source>
        <dbReference type="ARBA" id="ARBA00022777"/>
    </source>
</evidence>
<sequence>MTAFGLGVTLLVVVVPPLRFAYRAPALHVSLETAEACVALVVAYLVGGRFRAHRRLQELLLTCGLLVLAAANLLLSALPVAVVLSSGEELSRWAPLAVRLFGTGLIAAAALAPPGATVPQGRVRVGVLGGALVVVLLAAAGLGWADRLPPVVDPSLDLSDSRRTLFGGHPVAIGTQALNLLLYAVAAVAFTRQAERSSDDELLRWLGAGCALAAVARVDYLLFPSLYSEFVYVGDAFRLGFYLCLLVGAAREIRSYWARAAVLEDRRRLARDLHDGLTQELSYIYARAQRLEHHPEDRGVAEQLSAAAGRALDEARHAIGALTRPVDQAFAQSLQQTVDDLARRYDVQTATAIEESVMVTPEQAEAIYRITGEALRNAVRHGGAHCVTVGLTAEPLVLTVEDDGRGFHPEGVVSRGFGLTSMRERAEGAGASYALTSADGHGTKVRVSWA</sequence>
<organism evidence="6">
    <name type="scientific">uncultured Frankineae bacterium</name>
    <dbReference type="NCBI Taxonomy" id="437475"/>
    <lineage>
        <taxon>Bacteria</taxon>
        <taxon>Bacillati</taxon>
        <taxon>Actinomycetota</taxon>
        <taxon>Actinomycetes</taxon>
        <taxon>Frankiales</taxon>
        <taxon>environmental samples</taxon>
    </lineage>
</organism>